<evidence type="ECO:0000256" key="7">
    <source>
        <dbReference type="SAM" id="Phobius"/>
    </source>
</evidence>
<evidence type="ECO:0000256" key="3">
    <source>
        <dbReference type="ARBA" id="ARBA00022692"/>
    </source>
</evidence>
<sequence>MTDVANEAPKPKAPETTARAEPATTQAPPEPKQAEAEESPSDARTQAAPASPEAFRLRADPPKVMRLSRKTLAIAGSIAGCLIGGALIYALQPIDREQAPNLYDGASQNRAEAVTSAPADYAQVPKLGPPLPGDLGRPILAARETGKDVPAPAMGAEAKRNPRAMAAQQARERERQEHDSARTSALFAGNARSGSAPVQSVALRNVSASMGETANSIQPLPAPDASDGQDRKRAFLKADKDLRFVSTERVSPPVSAYVLQAGSVIPAALITAIRSDLPGTITAQVTQNVYDSATGRLLLIPQGSRLIGEYDSSVSAGQRRVLLAWDRLIMPGGRSIALDRQPGTDPAGAAGLEDSTNHHWGSVFKAALISTLLGVGTELTTSGDDELARALRYGTQGTINQAGQQIVGREINIAPTLAIRPGFPLRVLVTRDLVIEPAPERELP</sequence>
<feature type="compositionally biased region" description="Basic and acidic residues" evidence="6">
    <location>
        <begin position="170"/>
        <end position="181"/>
    </location>
</feature>
<dbReference type="Pfam" id="PF03743">
    <property type="entry name" value="TrbI"/>
    <property type="match status" value="1"/>
</dbReference>
<evidence type="ECO:0000313" key="9">
    <source>
        <dbReference type="Proteomes" id="UP000190989"/>
    </source>
</evidence>
<dbReference type="GO" id="GO:0016020">
    <property type="term" value="C:membrane"/>
    <property type="evidence" value="ECO:0007669"/>
    <property type="project" value="UniProtKB-SubCell"/>
</dbReference>
<evidence type="ECO:0000256" key="4">
    <source>
        <dbReference type="ARBA" id="ARBA00022989"/>
    </source>
</evidence>
<protein>
    <submittedName>
        <fullName evidence="8">Type IV secretion system protein VirB10</fullName>
    </submittedName>
</protein>
<dbReference type="InterPro" id="IPR042217">
    <property type="entry name" value="T4SS_VirB10/TrbI"/>
</dbReference>
<dbReference type="InterPro" id="IPR005498">
    <property type="entry name" value="T4SS_VirB10/TraB/TrbI"/>
</dbReference>
<dbReference type="STRING" id="428990.SAMN06295987_11613"/>
<dbReference type="AlphaFoldDB" id="A0A1U6IV26"/>
<feature type="transmembrane region" description="Helical" evidence="7">
    <location>
        <begin position="72"/>
        <end position="91"/>
    </location>
</feature>
<evidence type="ECO:0000256" key="2">
    <source>
        <dbReference type="ARBA" id="ARBA00010265"/>
    </source>
</evidence>
<evidence type="ECO:0000256" key="1">
    <source>
        <dbReference type="ARBA" id="ARBA00004167"/>
    </source>
</evidence>
<evidence type="ECO:0000256" key="5">
    <source>
        <dbReference type="ARBA" id="ARBA00023136"/>
    </source>
</evidence>
<keyword evidence="5 7" id="KW-0472">Membrane</keyword>
<feature type="compositionally biased region" description="Low complexity" evidence="6">
    <location>
        <begin position="14"/>
        <end position="27"/>
    </location>
</feature>
<dbReference type="Proteomes" id="UP000190989">
    <property type="component" value="Unassembled WGS sequence"/>
</dbReference>
<keyword evidence="9" id="KW-1185">Reference proteome</keyword>
<evidence type="ECO:0000313" key="8">
    <source>
        <dbReference type="EMBL" id="SLK11852.1"/>
    </source>
</evidence>
<accession>A0A1U6IV26</accession>
<feature type="region of interest" description="Disordered" evidence="6">
    <location>
        <begin position="145"/>
        <end position="182"/>
    </location>
</feature>
<dbReference type="CDD" id="cd16429">
    <property type="entry name" value="VirB10"/>
    <property type="match status" value="1"/>
</dbReference>
<proteinExistence type="inferred from homology"/>
<name>A0A1U6IV26_9SPHN</name>
<organism evidence="8 9">
    <name type="scientific">Novosphingobium mathurense</name>
    <dbReference type="NCBI Taxonomy" id="428990"/>
    <lineage>
        <taxon>Bacteria</taxon>
        <taxon>Pseudomonadati</taxon>
        <taxon>Pseudomonadota</taxon>
        <taxon>Alphaproteobacteria</taxon>
        <taxon>Sphingomonadales</taxon>
        <taxon>Sphingomonadaceae</taxon>
        <taxon>Novosphingobium</taxon>
    </lineage>
</organism>
<dbReference type="EMBL" id="FVZE01000016">
    <property type="protein sequence ID" value="SLK11852.1"/>
    <property type="molecule type" value="Genomic_DNA"/>
</dbReference>
<keyword evidence="4 7" id="KW-1133">Transmembrane helix</keyword>
<comment type="subcellular location">
    <subcellularLocation>
        <location evidence="1">Membrane</location>
        <topology evidence="1">Single-pass membrane protein</topology>
    </subcellularLocation>
</comment>
<evidence type="ECO:0000256" key="6">
    <source>
        <dbReference type="SAM" id="MobiDB-lite"/>
    </source>
</evidence>
<keyword evidence="3 7" id="KW-0812">Transmembrane</keyword>
<gene>
    <name evidence="8" type="ORF">SAMN06295987_11613</name>
</gene>
<feature type="region of interest" description="Disordered" evidence="6">
    <location>
        <begin position="1"/>
        <end position="59"/>
    </location>
</feature>
<dbReference type="RefSeq" id="WP_079731980.1">
    <property type="nucleotide sequence ID" value="NZ_FVZE01000016.1"/>
</dbReference>
<comment type="similarity">
    <text evidence="2">Belongs to the TrbI/VirB10 family.</text>
</comment>
<reference evidence="9" key="1">
    <citation type="submission" date="2017-02" db="EMBL/GenBank/DDBJ databases">
        <authorList>
            <person name="Varghese N."/>
            <person name="Submissions S."/>
        </authorList>
    </citation>
    <scope>NUCLEOTIDE SEQUENCE [LARGE SCALE GENOMIC DNA]</scope>
    <source>
        <strain evidence="9">SM117</strain>
    </source>
</reference>
<dbReference type="Gene3D" id="2.40.128.260">
    <property type="entry name" value="Type IV secretion system, VirB10/TraB/TrbI"/>
    <property type="match status" value="1"/>
</dbReference>